<sequence>SNMFLERYDYATQFAYVICYPPGIKGYRLYDIESKQIFVLRDVIFHEHIFPFHNIEKFKVPIDPFPDIVLPLSVSSSVDSLPVLP</sequence>
<protein>
    <recommendedName>
        <fullName evidence="1">Retroviral polymerase SH3-like domain-containing protein</fullName>
    </recommendedName>
</protein>
<feature type="domain" description="Retroviral polymerase SH3-like" evidence="1">
    <location>
        <begin position="16"/>
        <end position="54"/>
    </location>
</feature>
<dbReference type="AlphaFoldDB" id="A0AAD9XKT0"/>
<dbReference type="InterPro" id="IPR057670">
    <property type="entry name" value="SH3_retrovirus"/>
</dbReference>
<dbReference type="Pfam" id="PF25597">
    <property type="entry name" value="SH3_retrovirus"/>
    <property type="match status" value="1"/>
</dbReference>
<evidence type="ECO:0000313" key="3">
    <source>
        <dbReference type="Proteomes" id="UP001280121"/>
    </source>
</evidence>
<evidence type="ECO:0000313" key="2">
    <source>
        <dbReference type="EMBL" id="KAK2661113.1"/>
    </source>
</evidence>
<name>A0AAD9XKT0_9ROSI</name>
<reference evidence="2" key="1">
    <citation type="journal article" date="2023" name="Plant J.">
        <title>Genome sequences and population genomics provide insights into the demographic history, inbreeding, and mutation load of two 'living fossil' tree species of Dipteronia.</title>
        <authorList>
            <person name="Feng Y."/>
            <person name="Comes H.P."/>
            <person name="Chen J."/>
            <person name="Zhu S."/>
            <person name="Lu R."/>
            <person name="Zhang X."/>
            <person name="Li P."/>
            <person name="Qiu J."/>
            <person name="Olsen K.M."/>
            <person name="Qiu Y."/>
        </authorList>
    </citation>
    <scope>NUCLEOTIDE SEQUENCE</scope>
    <source>
        <strain evidence="2">KIB01</strain>
    </source>
</reference>
<comment type="caution">
    <text evidence="2">The sequence shown here is derived from an EMBL/GenBank/DDBJ whole genome shotgun (WGS) entry which is preliminary data.</text>
</comment>
<proteinExistence type="predicted"/>
<dbReference type="EMBL" id="JANJYI010000002">
    <property type="protein sequence ID" value="KAK2661113.1"/>
    <property type="molecule type" value="Genomic_DNA"/>
</dbReference>
<feature type="non-terminal residue" evidence="2">
    <location>
        <position position="85"/>
    </location>
</feature>
<dbReference type="Proteomes" id="UP001280121">
    <property type="component" value="Unassembled WGS sequence"/>
</dbReference>
<keyword evidence="3" id="KW-1185">Reference proteome</keyword>
<organism evidence="2 3">
    <name type="scientific">Dipteronia dyeriana</name>
    <dbReference type="NCBI Taxonomy" id="168575"/>
    <lineage>
        <taxon>Eukaryota</taxon>
        <taxon>Viridiplantae</taxon>
        <taxon>Streptophyta</taxon>
        <taxon>Embryophyta</taxon>
        <taxon>Tracheophyta</taxon>
        <taxon>Spermatophyta</taxon>
        <taxon>Magnoliopsida</taxon>
        <taxon>eudicotyledons</taxon>
        <taxon>Gunneridae</taxon>
        <taxon>Pentapetalae</taxon>
        <taxon>rosids</taxon>
        <taxon>malvids</taxon>
        <taxon>Sapindales</taxon>
        <taxon>Sapindaceae</taxon>
        <taxon>Hippocastanoideae</taxon>
        <taxon>Acereae</taxon>
        <taxon>Dipteronia</taxon>
    </lineage>
</organism>
<evidence type="ECO:0000259" key="1">
    <source>
        <dbReference type="Pfam" id="PF25597"/>
    </source>
</evidence>
<accession>A0AAD9XKT0</accession>
<gene>
    <name evidence="2" type="ORF">Ddye_007646</name>
</gene>